<dbReference type="AlphaFoldDB" id="D1B923"/>
<sequence>MRSTKPRSTIKLLLAAIICLMAITLPCQSWASTEGRIRDCARAVREMSRERDSDTMRDLLRSSHGVAIFPSVVKAGLGIGGKYGEGILLRHDPHTDRWYGPSFVNVAGLSWGLQIGVQSTALVLVINNRPGIEAFEGDKITLGADVAVAAGPVGRRAEAGTDSSLKASIYSYSMSKGLFAGLSLEGAVISTEHDTNRAYWGRKMSVQEILSHRASGSKMAPLLKVLREVSRPR</sequence>
<gene>
    <name evidence="3" type="ordered locus">Taci_0540</name>
</gene>
<dbReference type="EnsemblBacteria" id="ACZ18776">
    <property type="protein sequence ID" value="ACZ18776"/>
    <property type="gene ID" value="Taci_0540"/>
</dbReference>
<dbReference type="GO" id="GO:0035091">
    <property type="term" value="F:phosphatidylinositol binding"/>
    <property type="evidence" value="ECO:0007669"/>
    <property type="project" value="TreeGrafter"/>
</dbReference>
<evidence type="ECO:0000259" key="2">
    <source>
        <dbReference type="Pfam" id="PF04366"/>
    </source>
</evidence>
<feature type="signal peptide" evidence="1">
    <location>
        <begin position="1"/>
        <end position="31"/>
    </location>
</feature>
<proteinExistence type="predicted"/>
<accession>D1B923</accession>
<reference evidence="3 4" key="1">
    <citation type="journal article" date="2009" name="Stand. Genomic Sci.">
        <title>Complete genome sequence of Thermanaerovibrio acidaminovorans type strain (Su883).</title>
        <authorList>
            <person name="Chovatia M."/>
            <person name="Sikorski J."/>
            <person name="Schroder M."/>
            <person name="Lapidus A."/>
            <person name="Nolan M."/>
            <person name="Tice H."/>
            <person name="Glavina Del Rio T."/>
            <person name="Copeland A."/>
            <person name="Cheng J.F."/>
            <person name="Lucas S."/>
            <person name="Chen F."/>
            <person name="Bruce D."/>
            <person name="Goodwin L."/>
            <person name="Pitluck S."/>
            <person name="Ivanova N."/>
            <person name="Mavromatis K."/>
            <person name="Ovchinnikova G."/>
            <person name="Pati A."/>
            <person name="Chen A."/>
            <person name="Palaniappan K."/>
            <person name="Land M."/>
            <person name="Hauser L."/>
            <person name="Chang Y.J."/>
            <person name="Jeffries C.D."/>
            <person name="Chain P."/>
            <person name="Saunders E."/>
            <person name="Detter J.C."/>
            <person name="Brettin T."/>
            <person name="Rohde M."/>
            <person name="Goker M."/>
            <person name="Spring S."/>
            <person name="Bristow J."/>
            <person name="Markowitz V."/>
            <person name="Hugenholtz P."/>
            <person name="Kyrpides N.C."/>
            <person name="Klenk H.P."/>
            <person name="Eisen J.A."/>
        </authorList>
    </citation>
    <scope>NUCLEOTIDE SEQUENCE [LARGE SCALE GENOMIC DNA]</scope>
    <source>
        <strain evidence="4">ATCC 49978 / DSM 6589 / Su883</strain>
    </source>
</reference>
<dbReference type="Pfam" id="PF04366">
    <property type="entry name" value="Ysc84"/>
    <property type="match status" value="1"/>
</dbReference>
<protein>
    <recommendedName>
        <fullName evidence="2">Ysc84 actin-binding domain-containing protein</fullName>
    </recommendedName>
</protein>
<dbReference type="STRING" id="525903.Taci_0540"/>
<keyword evidence="1" id="KW-0732">Signal</keyword>
<dbReference type="InterPro" id="IPR051702">
    <property type="entry name" value="SH3_domain_YSC84-like"/>
</dbReference>
<dbReference type="OrthoDB" id="9782434at2"/>
<organism evidence="3 4">
    <name type="scientific">Thermanaerovibrio acidaminovorans (strain ATCC 49978 / DSM 6589 / Su883)</name>
    <name type="common">Selenomonas acidaminovorans</name>
    <dbReference type="NCBI Taxonomy" id="525903"/>
    <lineage>
        <taxon>Bacteria</taxon>
        <taxon>Thermotogati</taxon>
        <taxon>Synergistota</taxon>
        <taxon>Synergistia</taxon>
        <taxon>Synergistales</taxon>
        <taxon>Synergistaceae</taxon>
        <taxon>Thermanaerovibrio</taxon>
    </lineage>
</organism>
<dbReference type="eggNOG" id="COG2930">
    <property type="taxonomic scope" value="Bacteria"/>
</dbReference>
<dbReference type="Proteomes" id="UP000002030">
    <property type="component" value="Chromosome"/>
</dbReference>
<keyword evidence="4" id="KW-1185">Reference proteome</keyword>
<evidence type="ECO:0000313" key="4">
    <source>
        <dbReference type="Proteomes" id="UP000002030"/>
    </source>
</evidence>
<dbReference type="CDD" id="cd11524">
    <property type="entry name" value="SYLF"/>
    <property type="match status" value="1"/>
</dbReference>
<dbReference type="HOGENOM" id="CLU_015320_4_1_0"/>
<feature type="domain" description="Ysc84 actin-binding" evidence="2">
    <location>
        <begin position="108"/>
        <end position="228"/>
    </location>
</feature>
<evidence type="ECO:0000313" key="3">
    <source>
        <dbReference type="EMBL" id="ACZ18776.1"/>
    </source>
</evidence>
<dbReference type="RefSeq" id="WP_012869292.1">
    <property type="nucleotide sequence ID" value="NC_013522.1"/>
</dbReference>
<dbReference type="KEGG" id="tai:Taci_0540"/>
<dbReference type="EMBL" id="CP001818">
    <property type="protein sequence ID" value="ACZ18776.1"/>
    <property type="molecule type" value="Genomic_DNA"/>
</dbReference>
<name>D1B923_THEAS</name>
<feature type="chain" id="PRO_5003021346" description="Ysc84 actin-binding domain-containing protein" evidence="1">
    <location>
        <begin position="32"/>
        <end position="233"/>
    </location>
</feature>
<evidence type="ECO:0000256" key="1">
    <source>
        <dbReference type="SAM" id="SignalP"/>
    </source>
</evidence>
<dbReference type="PANTHER" id="PTHR15629:SF2">
    <property type="entry name" value="SH3 DOMAIN-CONTAINING YSC84-LIKE PROTEIN 1"/>
    <property type="match status" value="1"/>
</dbReference>
<dbReference type="PANTHER" id="PTHR15629">
    <property type="entry name" value="SH3YL1 PROTEIN"/>
    <property type="match status" value="1"/>
</dbReference>
<dbReference type="InterPro" id="IPR007461">
    <property type="entry name" value="Ysc84_actin-binding"/>
</dbReference>